<accession>A0AAV2HJQ1</accession>
<evidence type="ECO:0000256" key="1">
    <source>
        <dbReference type="SAM" id="MobiDB-lite"/>
    </source>
</evidence>
<evidence type="ECO:0000313" key="4">
    <source>
        <dbReference type="Proteomes" id="UP001497497"/>
    </source>
</evidence>
<feature type="non-terminal residue" evidence="3">
    <location>
        <position position="1"/>
    </location>
</feature>
<comment type="caution">
    <text evidence="3">The sequence shown here is derived from an EMBL/GenBank/DDBJ whole genome shotgun (WGS) entry which is preliminary data.</text>
</comment>
<keyword evidence="4" id="KW-1185">Reference proteome</keyword>
<keyword evidence="2" id="KW-0732">Signal</keyword>
<gene>
    <name evidence="3" type="ORF">GSLYS_00008215001</name>
</gene>
<feature type="signal peptide" evidence="2">
    <location>
        <begin position="1"/>
        <end position="18"/>
    </location>
</feature>
<evidence type="ECO:0000256" key="2">
    <source>
        <dbReference type="SAM" id="SignalP"/>
    </source>
</evidence>
<reference evidence="3 4" key="1">
    <citation type="submission" date="2024-04" db="EMBL/GenBank/DDBJ databases">
        <authorList>
            <consortium name="Genoscope - CEA"/>
            <person name="William W."/>
        </authorList>
    </citation>
    <scope>NUCLEOTIDE SEQUENCE [LARGE SCALE GENOMIC DNA]</scope>
</reference>
<sequence>FIFLTLSSALFLAGCLYGWRFETPVVYWTSLPGTILGLKSLSHSVIISPLLGSVNVTPSSSLSEPPAGSDDVSVSEDVSRAEHTDSSKHSAFQDVANSPANSAHDPQLDKFIGDMPIRQGAETARNTQISPEPHSELLQPLSSAKDVDISPIDFSPPDSNHTRQLGSRGSADISPTGPSTSPSGYLPGQNSTAFSSTFGALRVRDPVETDRNKKEVAVTNANLSNFQTEVPHKTTQNSTTPHVPTAIDANNTTATDQNEPFLITINHDNGRLGNKLFKYASLLGIAHASGRRAFVAPYSPKQDLAKLFQLSRVENHNDQSK</sequence>
<feature type="compositionally biased region" description="Low complexity" evidence="1">
    <location>
        <begin position="174"/>
        <end position="184"/>
    </location>
</feature>
<feature type="compositionally biased region" description="Polar residues" evidence="1">
    <location>
        <begin position="157"/>
        <end position="167"/>
    </location>
</feature>
<feature type="region of interest" description="Disordered" evidence="1">
    <location>
        <begin position="147"/>
        <end position="192"/>
    </location>
</feature>
<name>A0AAV2HJQ1_LYMST</name>
<dbReference type="AlphaFoldDB" id="A0AAV2HJQ1"/>
<protein>
    <submittedName>
        <fullName evidence="3">Uncharacterized protein</fullName>
    </submittedName>
</protein>
<feature type="compositionally biased region" description="Basic and acidic residues" evidence="1">
    <location>
        <begin position="77"/>
        <end position="88"/>
    </location>
</feature>
<dbReference type="EMBL" id="CAXITT010000166">
    <property type="protein sequence ID" value="CAL1534255.1"/>
    <property type="molecule type" value="Genomic_DNA"/>
</dbReference>
<organism evidence="3 4">
    <name type="scientific">Lymnaea stagnalis</name>
    <name type="common">Great pond snail</name>
    <name type="synonym">Helix stagnalis</name>
    <dbReference type="NCBI Taxonomy" id="6523"/>
    <lineage>
        <taxon>Eukaryota</taxon>
        <taxon>Metazoa</taxon>
        <taxon>Spiralia</taxon>
        <taxon>Lophotrochozoa</taxon>
        <taxon>Mollusca</taxon>
        <taxon>Gastropoda</taxon>
        <taxon>Heterobranchia</taxon>
        <taxon>Euthyneura</taxon>
        <taxon>Panpulmonata</taxon>
        <taxon>Hygrophila</taxon>
        <taxon>Lymnaeoidea</taxon>
        <taxon>Lymnaeidae</taxon>
        <taxon>Lymnaea</taxon>
    </lineage>
</organism>
<dbReference type="Proteomes" id="UP001497497">
    <property type="component" value="Unassembled WGS sequence"/>
</dbReference>
<feature type="chain" id="PRO_5043763403" evidence="2">
    <location>
        <begin position="19"/>
        <end position="321"/>
    </location>
</feature>
<evidence type="ECO:0000313" key="3">
    <source>
        <dbReference type="EMBL" id="CAL1534255.1"/>
    </source>
</evidence>
<feature type="region of interest" description="Disordered" evidence="1">
    <location>
        <begin position="58"/>
        <end position="110"/>
    </location>
</feature>
<proteinExistence type="predicted"/>